<keyword evidence="5" id="KW-1185">Reference proteome</keyword>
<reference evidence="5" key="1">
    <citation type="journal article" date="2019" name="Int. J. Syst. Evol. Microbiol.">
        <title>The Global Catalogue of Microorganisms (GCM) 10K type strain sequencing project: providing services to taxonomists for standard genome sequencing and annotation.</title>
        <authorList>
            <consortium name="The Broad Institute Genomics Platform"/>
            <consortium name="The Broad Institute Genome Sequencing Center for Infectious Disease"/>
            <person name="Wu L."/>
            <person name="Ma J."/>
        </authorList>
    </citation>
    <scope>NUCLEOTIDE SEQUENCE [LARGE SCALE GENOMIC DNA]</scope>
    <source>
        <strain evidence="5">JCM 17021</strain>
    </source>
</reference>
<dbReference type="Proteomes" id="UP001501803">
    <property type="component" value="Unassembled WGS sequence"/>
</dbReference>
<dbReference type="InterPro" id="IPR001434">
    <property type="entry name" value="OmcB-like_DUF11"/>
</dbReference>
<evidence type="ECO:0000313" key="5">
    <source>
        <dbReference type="Proteomes" id="UP001501803"/>
    </source>
</evidence>
<dbReference type="InterPro" id="IPR051172">
    <property type="entry name" value="Chlamydia_OmcB"/>
</dbReference>
<feature type="domain" description="DUF11" evidence="3">
    <location>
        <begin position="2411"/>
        <end position="2544"/>
    </location>
</feature>
<name>A0ABP7KZX0_9MICO</name>
<feature type="domain" description="DUF11" evidence="3">
    <location>
        <begin position="2026"/>
        <end position="2145"/>
    </location>
</feature>
<evidence type="ECO:0000256" key="1">
    <source>
        <dbReference type="SAM" id="MobiDB-lite"/>
    </source>
</evidence>
<feature type="compositionally biased region" description="Polar residues" evidence="1">
    <location>
        <begin position="413"/>
        <end position="422"/>
    </location>
</feature>
<feature type="domain" description="DUF11" evidence="3">
    <location>
        <begin position="1460"/>
        <end position="1566"/>
    </location>
</feature>
<dbReference type="InterPro" id="IPR047589">
    <property type="entry name" value="DUF11_rpt"/>
</dbReference>
<accession>A0ABP7KZX0</accession>
<evidence type="ECO:0000313" key="4">
    <source>
        <dbReference type="EMBL" id="GAA3890099.1"/>
    </source>
</evidence>
<dbReference type="Pfam" id="PF01345">
    <property type="entry name" value="DUF11"/>
    <property type="match status" value="10"/>
</dbReference>
<keyword evidence="2" id="KW-0812">Transmembrane</keyword>
<keyword evidence="2" id="KW-0472">Membrane</keyword>
<dbReference type="NCBIfam" id="TIGR01451">
    <property type="entry name" value="B_ant_repeat"/>
    <property type="match status" value="9"/>
</dbReference>
<dbReference type="Gene3D" id="2.60.40.740">
    <property type="match status" value="2"/>
</dbReference>
<evidence type="ECO:0000256" key="2">
    <source>
        <dbReference type="SAM" id="Phobius"/>
    </source>
</evidence>
<feature type="domain" description="DUF11" evidence="3">
    <location>
        <begin position="2706"/>
        <end position="2809"/>
    </location>
</feature>
<organism evidence="4 5">
    <name type="scientific">Leifsonia kafniensis</name>
    <dbReference type="NCBI Taxonomy" id="475957"/>
    <lineage>
        <taxon>Bacteria</taxon>
        <taxon>Bacillati</taxon>
        <taxon>Actinomycetota</taxon>
        <taxon>Actinomycetes</taxon>
        <taxon>Micrococcales</taxon>
        <taxon>Microbacteriaceae</taxon>
        <taxon>Leifsonia</taxon>
    </lineage>
</organism>
<keyword evidence="2" id="KW-1133">Transmembrane helix</keyword>
<evidence type="ECO:0000259" key="3">
    <source>
        <dbReference type="Pfam" id="PF01345"/>
    </source>
</evidence>
<proteinExistence type="predicted"/>
<feature type="domain" description="DUF11" evidence="3">
    <location>
        <begin position="2289"/>
        <end position="2397"/>
    </location>
</feature>
<sequence length="2863" mass="287759">MPIHTAVPSRRSARHWHARHALAGGGFFSPNRPHNRVIASVVAGVLVAAGLVVGAVVAPAMADTLVSLEATADVQILAGETASVSLTATGSAGSDLYNVAFRYELPAGVAYLPGSAQGADKVGVAEPKILTIVDSAGPPQVTHQVLIWQNLTDLLQSDSSTLTFDVTPDPAIYPVGSSFSGTAAVFAPSNPRQLVKFDSAGNAAANSYAGSDAASPSPTVVSAIEVTKSEPSPEHELMRGVHDQTTIYTIATRNTGVAPTNDVVVVDYLPAGLEFLGCGEPDNSTPGDSEEYAGSGRLGGAAAGTNCEIPVSVETVDDRPGFEGEVFTKVIWKRVALLGANETWTLTYAAGIPLFANAMWPSGQTPDAVSGSQGSNLDNNTGASTRQKDPKTGQALTNTVVASGTYTGPVAPSTDTAVSSTDDQTVRAMDLAIEKTGSSDFSSGQIATFTLTLRASEYANSSDMVITDTIPNGLCPQVPDPSIIENTTGKQLNPECQVAGAVDGATVSAVVFNTDGTFTLTLKPTVPLTPPTGATLVSNGTHTVTYTAFMGTSYDGDGSGSNWNGPTVAGDRFTNTVGIVGVTTDITGEQETGQIPVADDSKSSLGTDAPEIDKKILKRPAPGATAVDCSAADSADFVDSLAPETERTYHRGDTICFKLEVAFSTSTQTRNAVVTDFAPVGTTFLDYAVAQSSGVGAAQVTAVPGTEAAVPAGDLPASWLIGTQVGASTFVDKGKTLTLFVRAVVTDPSPNAGSVDITANLMKYRQESTSGTVLSLRDSVDFAVGAPPVVTLTKSVGAITDANGSTTPAAPANNVLVREFDRVTFVLDVTNAGSVATGNNVGVRNLRVWDALPIDYSCDSWSIDDIEISDGGKCLNPEDTGYPANSATPADRSVIVWTLPGVIEPGTAHPSLSYTLTIPADISVSSAFTNTASVVGFDVPTTSGDGHDAKYYPKDSLDPSTTPNAVPANDGATLRLADATVAKTGVSSLDLTNNGPGQAVAGEKVNYTYSVTVPAGSTVFNGVLSDALPAGLSVTASSVASASFTDGAQPAAPLPVGFALDVENSEPEFGTLTFRPTWDNQSSANQVFTVTLTNVLVGVGLTSGKLTNTATFASTSLLADGDPISTTATASIDVVVPAPTITKSVNKAQAQGGDEVIFTLVAANTIGRPAAFNSVVTDCLPAGLVFTAPTGFRTAPAGTVVAAAAGTGVTRIEPDGPPVNGCAVGTTLLTWTLPGDGSLLAPTTATITFAATVSTTSAGLVTYSNTATVTGSTLSANGTNDPNVEKVVSKTSTAATVSVEGATTVKTADRLTATIGESIGYTIAITIPKNVNFYNAAIIDTLPAGMSMDAATRAITCVTTSAADCMATLPGGGVALAPAAGLVGWKLGNLTANAEARIVTIRVAGTVTDVVANEAGVKPSNRANLVWNETSKSDPVNANDPFDKTGPADPAEVTIVEPSVRVAKSVSNTTPEPGEDFSYTITVTNANTTNAALTSDAHTVTVVDTIPAGIDLSSITAISDGGTRVGNTITWVIPTLAKNSSTTRSYHAKLAASGTLTAGQSIVNSVLVSTYTSLDGSGRVYGPTLSAEATVTPDFPHITLAKTVANGTTAYAGTPFGWRLTLTNDGRGTAKSVTASDVLPANWEYVAGSGTVSINGAIAVPLADPTVSGAATARTLVWAPFANVAPGGTIAISYTASPQTAALTTPGVGSTVNHTNTLSGTATDATGATGNKTAEFTGPNKTATAHIHSADLAIVKMAGADLLAGTSGTGWTLTVNNNGPDAAVGPITVVDVPATWPAGVTVTGVSGSTDWTCTVPSPGFTCVSTAASLASGAALKPIVVTVAVGAAVAPTSLGNTATVAAVTFDPLLSNNSSSAPLAVIAKADLTLVKTLTTTVVGAGEPITWHVVPNNLGPSVSRADITVTDVVPAGVSGVLATSADWDCDADADTPADAGDTITCTYTANDGIMPLGIGDAVVLTGMIDSSYTAGAIENTAEIAPGATTDPDLTNNESTTADSGVPLSNTVIAVEKTLLSPLPVIVPGDNAVYQITVTNQGPADARVVTISDVLPAGLTFLSAKSTTGTWTCDGTTDAPTVDCALTGTLSAAAASKTAVVEITVATDSSLTGQIVNGATASAENAPDVYDDTATDPLGKADLSIAKSHPAGAVVAGTSLDYTLTVTNNGPSDTPETIEVVDTVPVGLVPTKASGTDWDCVIDTVVPGAPTAITCELDGGMAATAVAPSIIVTVDIPSDLPAQTLVNTATVTGPLGDPTPGNNTATDPTVITTVAAVSIAKDVASAAPFVAGESVDYTVTVTNAGPSVANSVRVADVVPTGMTVTAISGTDWTCVVASADCTRAVLPLGTFTLSITATIDQAVAEATTLVNQANLTWTDSDGSHTDTDPADVTVSAVADLSLNKTAVDAEGTAVTTVIAGTEGRYLLQGTNHGPSAAVAPLQIVDQLPVGISYVGIADSGDWACAAAAVDADGQSVECALEGTTVLAAGADAPPLTLVVKYDAALPVGDLTNTAVVSSPTTDPDSDNNPAESVVTILQLTDLSITKTHTGSVRIGDTLAFDLGVTNAGPSAASGVTVTDTLPVGLDFVDAAGSDPAWSCVATVTEPAATEPAATDATAADANAAADAATTVTCVLTGDLAPGATAPALSITALVNPGAYPTVVNTASVASTTPESDPTNNTADDTVTVPAQATLTVTKTSNGTFMVGQKGGYTLTVTNAGPTEDPGPITLTDALPAGLTFDSATGTNVDCGEKQQVVTCTLDGALAVGETATIALTVNVLEGAYPKVVNSVQVESPTEQLPEAQLTDSDTTPVAAAPSIASTGFNGIWLVLLALLVLLLGGGLLLARRRVA</sequence>
<dbReference type="PANTHER" id="PTHR34819:SF3">
    <property type="entry name" value="CELL SURFACE PROTEIN"/>
    <property type="match status" value="1"/>
</dbReference>
<feature type="region of interest" description="Disordered" evidence="1">
    <location>
        <begin position="403"/>
        <end position="422"/>
    </location>
</feature>
<feature type="domain" description="DUF11" evidence="3">
    <location>
        <begin position="1141"/>
        <end position="1281"/>
    </location>
</feature>
<dbReference type="Gene3D" id="2.60.40.10">
    <property type="entry name" value="Immunoglobulins"/>
    <property type="match status" value="1"/>
</dbReference>
<feature type="transmembrane region" description="Helical" evidence="2">
    <location>
        <begin position="37"/>
        <end position="62"/>
    </location>
</feature>
<feature type="domain" description="DUF11" evidence="3">
    <location>
        <begin position="1884"/>
        <end position="2013"/>
    </location>
</feature>
<dbReference type="EMBL" id="BAABCN010000013">
    <property type="protein sequence ID" value="GAA3890099.1"/>
    <property type="molecule type" value="Genomic_DNA"/>
</dbReference>
<feature type="transmembrane region" description="Helical" evidence="2">
    <location>
        <begin position="2838"/>
        <end position="2858"/>
    </location>
</feature>
<dbReference type="RefSeq" id="WP_345069065.1">
    <property type="nucleotide sequence ID" value="NZ_BAABCN010000013.1"/>
</dbReference>
<feature type="domain" description="DUF11" evidence="3">
    <location>
        <begin position="2553"/>
        <end position="2698"/>
    </location>
</feature>
<gene>
    <name evidence="4" type="ORF">GCM10022381_35020</name>
</gene>
<comment type="caution">
    <text evidence="4">The sequence shown here is derived from an EMBL/GenBank/DDBJ whole genome shotgun (WGS) entry which is preliminary data.</text>
</comment>
<dbReference type="InterPro" id="IPR013783">
    <property type="entry name" value="Ig-like_fold"/>
</dbReference>
<dbReference type="PANTHER" id="PTHR34819">
    <property type="entry name" value="LARGE CYSTEINE-RICH PERIPLASMIC PROTEIN OMCB"/>
    <property type="match status" value="1"/>
</dbReference>
<feature type="region of interest" description="Disordered" evidence="1">
    <location>
        <begin position="364"/>
        <end position="394"/>
    </location>
</feature>
<feature type="compositionally biased region" description="Polar residues" evidence="1">
    <location>
        <begin position="364"/>
        <end position="385"/>
    </location>
</feature>
<feature type="region of interest" description="Disordered" evidence="1">
    <location>
        <begin position="1431"/>
        <end position="1450"/>
    </location>
</feature>
<feature type="domain" description="DUF11" evidence="3">
    <location>
        <begin position="1751"/>
        <end position="1875"/>
    </location>
</feature>
<protein>
    <recommendedName>
        <fullName evidence="3">DUF11 domain-containing protein</fullName>
    </recommendedName>
</protein>
<feature type="domain" description="DUF11" evidence="3">
    <location>
        <begin position="2154"/>
        <end position="2278"/>
    </location>
</feature>